<dbReference type="AlphaFoldDB" id="A0A9X1NFK2"/>
<organism evidence="1 2">
    <name type="scientific">Kineosporia babensis</name>
    <dbReference type="NCBI Taxonomy" id="499548"/>
    <lineage>
        <taxon>Bacteria</taxon>
        <taxon>Bacillati</taxon>
        <taxon>Actinomycetota</taxon>
        <taxon>Actinomycetes</taxon>
        <taxon>Kineosporiales</taxon>
        <taxon>Kineosporiaceae</taxon>
        <taxon>Kineosporia</taxon>
    </lineage>
</organism>
<comment type="caution">
    <text evidence="1">The sequence shown here is derived from an EMBL/GenBank/DDBJ whole genome shotgun (WGS) entry which is preliminary data.</text>
</comment>
<evidence type="ECO:0000313" key="1">
    <source>
        <dbReference type="EMBL" id="MCD5312396.1"/>
    </source>
</evidence>
<proteinExistence type="predicted"/>
<protein>
    <submittedName>
        <fullName evidence="1">Uncharacterized protein</fullName>
    </submittedName>
</protein>
<name>A0A9X1NFK2_9ACTN</name>
<keyword evidence="2" id="KW-1185">Reference proteome</keyword>
<reference evidence="1" key="1">
    <citation type="submission" date="2021-11" db="EMBL/GenBank/DDBJ databases">
        <title>Streptomyces corallinus and Kineosporia corallina sp. nov., two new coral-derived marine actinobacteria.</title>
        <authorList>
            <person name="Buangrab K."/>
            <person name="Sutthacheep M."/>
            <person name="Yeemin T."/>
            <person name="Harunari E."/>
            <person name="Igarashi Y."/>
            <person name="Sripreechasak P."/>
            <person name="Kanchanasin P."/>
            <person name="Tanasupawat S."/>
            <person name="Phongsopitanun W."/>
        </authorList>
    </citation>
    <scope>NUCLEOTIDE SEQUENCE</scope>
    <source>
        <strain evidence="1">JCM 31032</strain>
    </source>
</reference>
<dbReference type="EMBL" id="JAJOMB010000007">
    <property type="protein sequence ID" value="MCD5312396.1"/>
    <property type="molecule type" value="Genomic_DNA"/>
</dbReference>
<dbReference type="Proteomes" id="UP001138997">
    <property type="component" value="Unassembled WGS sequence"/>
</dbReference>
<evidence type="ECO:0000313" key="2">
    <source>
        <dbReference type="Proteomes" id="UP001138997"/>
    </source>
</evidence>
<accession>A0A9X1NFK2</accession>
<gene>
    <name evidence="1" type="ORF">LR394_15920</name>
</gene>
<dbReference type="RefSeq" id="WP_231442551.1">
    <property type="nucleotide sequence ID" value="NZ_JAJOMB010000007.1"/>
</dbReference>
<sequence length="291" mass="32336">MTARSPEPSLLKLVLGFLPIEQESAEAAFGTTDENQTYVVAASLGAFTAAVLSLLERLDAAEREQFCHRLAARSAGDVQPWMVEAALRGTQGDADAVVGADSTVMSAIHMHGLYLIRDEYLSATESRKLQASALVHALEYRRRWDGPLPSDLSQQFRDLVRAMVSGQNFEKVRVSEIGSFTFHRLAYCAFLLAVERRFSETASVEEVREFVVRARTRWIRPESLNPVLAEWSLLDAIVENGSVDDLSLDETLRVQIVLTRALISDLDLTGEALDDFVAEVVEQFDQVDDES</sequence>